<keyword evidence="3 6" id="KW-0812">Transmembrane</keyword>
<evidence type="ECO:0000256" key="5">
    <source>
        <dbReference type="ARBA" id="ARBA00023136"/>
    </source>
</evidence>
<evidence type="ECO:0000313" key="8">
    <source>
        <dbReference type="Proteomes" id="UP001319080"/>
    </source>
</evidence>
<comment type="caution">
    <text evidence="7">The sequence shown here is derived from an EMBL/GenBank/DDBJ whole genome shotgun (WGS) entry which is preliminary data.</text>
</comment>
<evidence type="ECO:0000256" key="2">
    <source>
        <dbReference type="ARBA" id="ARBA00022475"/>
    </source>
</evidence>
<dbReference type="PANTHER" id="PTHR30213">
    <property type="entry name" value="INNER MEMBRANE PROTEIN YHJD"/>
    <property type="match status" value="1"/>
</dbReference>
<proteinExistence type="predicted"/>
<dbReference type="PANTHER" id="PTHR30213:SF1">
    <property type="entry name" value="INNER MEMBRANE PROTEIN YHJD"/>
    <property type="match status" value="1"/>
</dbReference>
<evidence type="ECO:0000256" key="6">
    <source>
        <dbReference type="SAM" id="Phobius"/>
    </source>
</evidence>
<feature type="transmembrane region" description="Helical" evidence="6">
    <location>
        <begin position="34"/>
        <end position="57"/>
    </location>
</feature>
<dbReference type="GO" id="GO:0005886">
    <property type="term" value="C:plasma membrane"/>
    <property type="evidence" value="ECO:0007669"/>
    <property type="project" value="UniProtKB-SubCell"/>
</dbReference>
<comment type="subcellular location">
    <subcellularLocation>
        <location evidence="1">Cell membrane</location>
        <topology evidence="1">Multi-pass membrane protein</topology>
    </subcellularLocation>
</comment>
<accession>A0AAP2DW36</accession>
<sequence length="311" mass="33919">MNKLWKGISSFWELLKQTFSRWSDREPFNNSVIIAYYTIFSLPGLLVIIINLAGAIFGSDAVTHQVSGQISGLVGQDTAKDIEAMILEGSKSKGTVLSTVLSIATLLFGATGVFYQMQQVLNRMWDVKPKPKGKILKLVKDRVFSFGLILVVGFLLLVSLFLSAALTAVSEWVNSMLSEAFAVVFYVLDIAVSVGVITLLFASIFKFLPDARIRWRDVWVGAFLTAILFVVAKFALGLYFGNTNPGSAYGAAGTVILIMLWVSYAGLIVLFGAEFTQVYAEAHGRHVEPDSDAVSTATATEQVAATQRGHR</sequence>
<feature type="transmembrane region" description="Helical" evidence="6">
    <location>
        <begin position="247"/>
        <end position="271"/>
    </location>
</feature>
<evidence type="ECO:0000256" key="3">
    <source>
        <dbReference type="ARBA" id="ARBA00022692"/>
    </source>
</evidence>
<dbReference type="RefSeq" id="WP_254084036.1">
    <property type="nucleotide sequence ID" value="NZ_JAHESE010000006.1"/>
</dbReference>
<dbReference type="PIRSF" id="PIRSF035875">
    <property type="entry name" value="RNase_BN"/>
    <property type="match status" value="1"/>
</dbReference>
<dbReference type="Pfam" id="PF03631">
    <property type="entry name" value="Virul_fac_BrkB"/>
    <property type="match status" value="1"/>
</dbReference>
<keyword evidence="8" id="KW-1185">Reference proteome</keyword>
<feature type="transmembrane region" description="Helical" evidence="6">
    <location>
        <begin position="95"/>
        <end position="115"/>
    </location>
</feature>
<protein>
    <submittedName>
        <fullName evidence="7">YihY/virulence factor BrkB family protein</fullName>
    </submittedName>
</protein>
<name>A0AAP2DW36_9BACT</name>
<dbReference type="InterPro" id="IPR017039">
    <property type="entry name" value="Virul_fac_BrkB"/>
</dbReference>
<feature type="transmembrane region" description="Helical" evidence="6">
    <location>
        <begin position="180"/>
        <end position="205"/>
    </location>
</feature>
<gene>
    <name evidence="7" type="ORF">KK062_09430</name>
</gene>
<keyword evidence="2" id="KW-1003">Cell membrane</keyword>
<evidence type="ECO:0000313" key="7">
    <source>
        <dbReference type="EMBL" id="MBT1708445.1"/>
    </source>
</evidence>
<dbReference type="Proteomes" id="UP001319080">
    <property type="component" value="Unassembled WGS sequence"/>
</dbReference>
<organism evidence="7 8">
    <name type="scientific">Dawidia cretensis</name>
    <dbReference type="NCBI Taxonomy" id="2782350"/>
    <lineage>
        <taxon>Bacteria</taxon>
        <taxon>Pseudomonadati</taxon>
        <taxon>Bacteroidota</taxon>
        <taxon>Cytophagia</taxon>
        <taxon>Cytophagales</taxon>
        <taxon>Chryseotaleaceae</taxon>
        <taxon>Dawidia</taxon>
    </lineage>
</organism>
<keyword evidence="5 6" id="KW-0472">Membrane</keyword>
<dbReference type="AlphaFoldDB" id="A0AAP2DW36"/>
<dbReference type="NCBIfam" id="TIGR00765">
    <property type="entry name" value="yihY_not_rbn"/>
    <property type="match status" value="1"/>
</dbReference>
<evidence type="ECO:0000256" key="4">
    <source>
        <dbReference type="ARBA" id="ARBA00022989"/>
    </source>
</evidence>
<keyword evidence="4 6" id="KW-1133">Transmembrane helix</keyword>
<dbReference type="EMBL" id="JAHESE010000006">
    <property type="protein sequence ID" value="MBT1708445.1"/>
    <property type="molecule type" value="Genomic_DNA"/>
</dbReference>
<feature type="transmembrane region" description="Helical" evidence="6">
    <location>
        <begin position="217"/>
        <end position="241"/>
    </location>
</feature>
<evidence type="ECO:0000256" key="1">
    <source>
        <dbReference type="ARBA" id="ARBA00004651"/>
    </source>
</evidence>
<feature type="transmembrane region" description="Helical" evidence="6">
    <location>
        <begin position="143"/>
        <end position="168"/>
    </location>
</feature>
<reference evidence="7 8" key="1">
    <citation type="submission" date="2021-05" db="EMBL/GenBank/DDBJ databases">
        <title>A Polyphasic approach of four new species of the genus Ohtaekwangia: Ohtaekwangia histidinii sp. nov., Ohtaekwangia cretensis sp. nov., Ohtaekwangia indiensis sp. nov., Ohtaekwangia reichenbachii sp. nov. from diverse environment.</title>
        <authorList>
            <person name="Octaviana S."/>
        </authorList>
    </citation>
    <scope>NUCLEOTIDE SEQUENCE [LARGE SCALE GENOMIC DNA]</scope>
    <source>
        <strain evidence="7 8">PWU5</strain>
    </source>
</reference>